<gene>
    <name evidence="5" type="primary">rpl16</name>
</gene>
<dbReference type="PROSITE" id="PS00701">
    <property type="entry name" value="RIBOSOMAL_L16_2"/>
    <property type="match status" value="1"/>
</dbReference>
<keyword evidence="5" id="KW-0496">Mitochondrion</keyword>
<keyword evidence="3 4" id="KW-0687">Ribonucleoprotein</keyword>
<dbReference type="Pfam" id="PF00252">
    <property type="entry name" value="Ribosomal_L16"/>
    <property type="match status" value="1"/>
</dbReference>
<organism evidence="5">
    <name type="scientific">Pterocladia lucida</name>
    <name type="common">Red seaweed</name>
    <name type="synonym">Fucus lucidus</name>
    <dbReference type="NCBI Taxonomy" id="31408"/>
    <lineage>
        <taxon>Eukaryota</taxon>
        <taxon>Rhodophyta</taxon>
        <taxon>Florideophyceae</taxon>
        <taxon>Rhodymeniophycidae</taxon>
        <taxon>Gelidiales</taxon>
        <taxon>Pterocladiaceae</taxon>
        <taxon>Pterocladia</taxon>
    </lineage>
</organism>
<evidence type="ECO:0000256" key="3">
    <source>
        <dbReference type="ARBA" id="ARBA00023274"/>
    </source>
</evidence>
<reference evidence="5" key="1">
    <citation type="journal article" date="2020" name="J. Phycol.">
        <title>The Organelle Genomes in the Photosynthetic Red Algal Parasite Pterocladiophila hemisphaerica (Florideophyceae, Rhodophyta) Have Elevated Substitution Rates and Extreme Gene Loss in the Plastid Genome.</title>
        <authorList>
            <person name="Preuss M."/>
            <person name="Verbruggen H."/>
            <person name="Zuccarello G.C."/>
        </authorList>
    </citation>
    <scope>NUCLEOTIDE SEQUENCE</scope>
</reference>
<name>A0A6M3WWH5_PTELU</name>
<dbReference type="SUPFAM" id="SSF54686">
    <property type="entry name" value="Ribosomal protein L16p/L10e"/>
    <property type="match status" value="1"/>
</dbReference>
<dbReference type="GO" id="GO:0005762">
    <property type="term" value="C:mitochondrial large ribosomal subunit"/>
    <property type="evidence" value="ECO:0007669"/>
    <property type="project" value="TreeGrafter"/>
</dbReference>
<dbReference type="EMBL" id="MT117917">
    <property type="protein sequence ID" value="QJH88462.1"/>
    <property type="molecule type" value="Genomic_DNA"/>
</dbReference>
<accession>A0A6M3WWH5</accession>
<dbReference type="GO" id="GO:0032543">
    <property type="term" value="P:mitochondrial translation"/>
    <property type="evidence" value="ECO:0007669"/>
    <property type="project" value="TreeGrafter"/>
</dbReference>
<geneLocation type="mitochondrion" evidence="5"/>
<proteinExistence type="inferred from homology"/>
<dbReference type="InterPro" id="IPR020798">
    <property type="entry name" value="Ribosomal_uL16_CS"/>
</dbReference>
<dbReference type="PRINTS" id="PR00060">
    <property type="entry name" value="RIBOSOMALL16"/>
</dbReference>
<dbReference type="InterPro" id="IPR047873">
    <property type="entry name" value="Ribosomal_uL16"/>
</dbReference>
<dbReference type="CDD" id="cd01433">
    <property type="entry name" value="Ribosomal_L16_L10e"/>
    <property type="match status" value="1"/>
</dbReference>
<comment type="similarity">
    <text evidence="1 4">Belongs to the universal ribosomal protein uL16 family.</text>
</comment>
<keyword evidence="2 4" id="KW-0689">Ribosomal protein</keyword>
<sequence>MRRKTHNKYSQKGKKVFNFLQSGVFGIKALSYGVITTEKWEFIDRALQRKFKLLIGLKKNKTWGLIELNNSLTRLSLESRMGKGKGSIYTRSKFIKPGMLLFEFSNLPESYRDEIFEFIEKKIALKLKIVEF</sequence>
<dbReference type="InterPro" id="IPR016180">
    <property type="entry name" value="Ribosomal_uL16_dom"/>
</dbReference>
<dbReference type="GO" id="GO:0003735">
    <property type="term" value="F:structural constituent of ribosome"/>
    <property type="evidence" value="ECO:0007669"/>
    <property type="project" value="InterPro"/>
</dbReference>
<dbReference type="GO" id="GO:0019843">
    <property type="term" value="F:rRNA binding"/>
    <property type="evidence" value="ECO:0007669"/>
    <property type="project" value="InterPro"/>
</dbReference>
<dbReference type="Gene3D" id="3.90.1170.10">
    <property type="entry name" value="Ribosomal protein L10e/L16"/>
    <property type="match status" value="1"/>
</dbReference>
<dbReference type="InterPro" id="IPR000114">
    <property type="entry name" value="Ribosomal_uL16_bact-type"/>
</dbReference>
<dbReference type="InterPro" id="IPR036920">
    <property type="entry name" value="Ribosomal_uL16_sf"/>
</dbReference>
<evidence type="ECO:0000256" key="4">
    <source>
        <dbReference type="RuleBase" id="RU004413"/>
    </source>
</evidence>
<evidence type="ECO:0000256" key="1">
    <source>
        <dbReference type="ARBA" id="ARBA00008931"/>
    </source>
</evidence>
<evidence type="ECO:0000313" key="5">
    <source>
        <dbReference type="EMBL" id="QJH88462.1"/>
    </source>
</evidence>
<dbReference type="PANTHER" id="PTHR12220:SF13">
    <property type="entry name" value="LARGE RIBOSOMAL SUBUNIT PROTEIN UL16M"/>
    <property type="match status" value="1"/>
</dbReference>
<evidence type="ECO:0000256" key="2">
    <source>
        <dbReference type="ARBA" id="ARBA00022980"/>
    </source>
</evidence>
<dbReference type="PANTHER" id="PTHR12220">
    <property type="entry name" value="50S/60S RIBOSOMAL PROTEIN L16"/>
    <property type="match status" value="1"/>
</dbReference>
<protein>
    <submittedName>
        <fullName evidence="5">Ribosomal protein L16</fullName>
    </submittedName>
</protein>
<dbReference type="AlphaFoldDB" id="A0A6M3WWH5"/>